<evidence type="ECO:0000259" key="1">
    <source>
        <dbReference type="Pfam" id="PF01370"/>
    </source>
</evidence>
<evidence type="ECO:0000313" key="3">
    <source>
        <dbReference type="Proteomes" id="UP000652153"/>
    </source>
</evidence>
<dbReference type="InterPro" id="IPR050177">
    <property type="entry name" value="Lipid_A_modif_metabolic_enz"/>
</dbReference>
<accession>A0ABQ1ZHC7</accession>
<dbReference type="Gene3D" id="3.40.50.720">
    <property type="entry name" value="NAD(P)-binding Rossmann-like Domain"/>
    <property type="match status" value="1"/>
</dbReference>
<proteinExistence type="predicted"/>
<dbReference type="Proteomes" id="UP000652153">
    <property type="component" value="Unassembled WGS sequence"/>
</dbReference>
<dbReference type="PANTHER" id="PTHR43245:SF13">
    <property type="entry name" value="UDP-D-APIOSE_UDP-D-XYLOSE SYNTHASE 2"/>
    <property type="match status" value="1"/>
</dbReference>
<dbReference type="Pfam" id="PF01370">
    <property type="entry name" value="Epimerase"/>
    <property type="match status" value="1"/>
</dbReference>
<dbReference type="InterPro" id="IPR001509">
    <property type="entry name" value="Epimerase_deHydtase"/>
</dbReference>
<keyword evidence="3" id="KW-1185">Reference proteome</keyword>
<dbReference type="SUPFAM" id="SSF51735">
    <property type="entry name" value="NAD(P)-binding Rossmann-fold domains"/>
    <property type="match status" value="1"/>
</dbReference>
<dbReference type="EMBL" id="BMFU01000007">
    <property type="protein sequence ID" value="GGH64325.1"/>
    <property type="molecule type" value="Genomic_DNA"/>
</dbReference>
<gene>
    <name evidence="2" type="primary">prt</name>
    <name evidence="2" type="ORF">GCM10008014_42590</name>
</gene>
<reference evidence="3" key="1">
    <citation type="journal article" date="2019" name="Int. J. Syst. Evol. Microbiol.">
        <title>The Global Catalogue of Microorganisms (GCM) 10K type strain sequencing project: providing services to taxonomists for standard genome sequencing and annotation.</title>
        <authorList>
            <consortium name="The Broad Institute Genomics Platform"/>
            <consortium name="The Broad Institute Genome Sequencing Center for Infectious Disease"/>
            <person name="Wu L."/>
            <person name="Ma J."/>
        </authorList>
    </citation>
    <scope>NUCLEOTIDE SEQUENCE [LARGE SCALE GENOMIC DNA]</scope>
    <source>
        <strain evidence="3">CGMCC 1.12770</strain>
    </source>
</reference>
<dbReference type="RefSeq" id="WP_188593775.1">
    <property type="nucleotide sequence ID" value="NZ_BMFU01000007.1"/>
</dbReference>
<name>A0ABQ1ZHC7_9BACL</name>
<evidence type="ECO:0000313" key="2">
    <source>
        <dbReference type="EMBL" id="GGH64325.1"/>
    </source>
</evidence>
<dbReference type="PANTHER" id="PTHR43245">
    <property type="entry name" value="BIFUNCTIONAL POLYMYXIN RESISTANCE PROTEIN ARNA"/>
    <property type="match status" value="1"/>
</dbReference>
<dbReference type="InterPro" id="IPR036291">
    <property type="entry name" value="NAD(P)-bd_dom_sf"/>
</dbReference>
<comment type="caution">
    <text evidence="2">The sequence shown here is derived from an EMBL/GenBank/DDBJ whole genome shotgun (WGS) entry which is preliminary data.</text>
</comment>
<feature type="domain" description="NAD-dependent epimerase/dehydratase" evidence="1">
    <location>
        <begin position="3"/>
        <end position="215"/>
    </location>
</feature>
<sequence length="298" mass="33885">MNILLTGATGFVGSHVLEELLDQGHKVSIITRSSSDLHRIQNRLDELEKVFNLNETDVESIFESQQVDVIIHTATSYGHNQRLSQQLNANVHYPIELLELGAKYQAEAFINTDTFFGKDEHHSYAYLDSYSKSKKFMDTMARSYAACHGIKYVNMRLEHVYGPRDQEHKFISFVMRSLLQETSLRLTPGEQRRDFIYVKDVAKAYLAVIDNLKDISGIAEFEVGRGFSVSVREFVELAYELTGSRTVLEFGSLSYRESEIMESYANHKNLQALGWKAETELSYGISSIIEIMDKGGLA</sequence>
<protein>
    <submittedName>
        <fullName evidence="2">Paratose synthase</fullName>
    </submittedName>
</protein>
<organism evidence="2 3">
    <name type="scientific">Paenibacillus silvae</name>
    <dbReference type="NCBI Taxonomy" id="1325358"/>
    <lineage>
        <taxon>Bacteria</taxon>
        <taxon>Bacillati</taxon>
        <taxon>Bacillota</taxon>
        <taxon>Bacilli</taxon>
        <taxon>Bacillales</taxon>
        <taxon>Paenibacillaceae</taxon>
        <taxon>Paenibacillus</taxon>
    </lineage>
</organism>